<keyword evidence="6" id="KW-1185">Reference proteome</keyword>
<dbReference type="RefSeq" id="WP_061995706.1">
    <property type="nucleotide sequence ID" value="NZ_JAAGPU010000020.1"/>
</dbReference>
<comment type="caution">
    <text evidence="5">The sequence shown here is derived from an EMBL/GenBank/DDBJ whole genome shotgun (WGS) entry which is preliminary data.</text>
</comment>
<evidence type="ECO:0000313" key="6">
    <source>
        <dbReference type="Proteomes" id="UP000481872"/>
    </source>
</evidence>
<feature type="domain" description="Peptidase M16 N-terminal" evidence="3">
    <location>
        <begin position="16"/>
        <end position="157"/>
    </location>
</feature>
<dbReference type="PROSITE" id="PS00143">
    <property type="entry name" value="INSULINASE"/>
    <property type="match status" value="1"/>
</dbReference>
<feature type="domain" description="Peptidase M16 C-terminal" evidence="4">
    <location>
        <begin position="167"/>
        <end position="341"/>
    </location>
</feature>
<protein>
    <submittedName>
        <fullName evidence="5">Insulinase family protein</fullName>
    </submittedName>
</protein>
<dbReference type="PANTHER" id="PTHR11851:SF49">
    <property type="entry name" value="MITOCHONDRIAL-PROCESSING PEPTIDASE SUBUNIT ALPHA"/>
    <property type="match status" value="1"/>
</dbReference>
<accession>A0A6M0H3S5</accession>
<dbReference type="Pfam" id="PF05193">
    <property type="entry name" value="Peptidase_M16_C"/>
    <property type="match status" value="1"/>
</dbReference>
<dbReference type="SUPFAM" id="SSF63411">
    <property type="entry name" value="LuxS/MPP-like metallohydrolase"/>
    <property type="match status" value="2"/>
</dbReference>
<dbReference type="AlphaFoldDB" id="A0A6M0H3S5"/>
<dbReference type="Gene3D" id="3.30.830.10">
    <property type="entry name" value="Metalloenzyme, LuxS/M16 peptidase-like"/>
    <property type="match status" value="2"/>
</dbReference>
<dbReference type="InterPro" id="IPR011249">
    <property type="entry name" value="Metalloenz_LuxS/M16"/>
</dbReference>
<name>A0A6M0H3S5_9CLOT</name>
<evidence type="ECO:0000256" key="1">
    <source>
        <dbReference type="ARBA" id="ARBA00007261"/>
    </source>
</evidence>
<dbReference type="GO" id="GO:0004222">
    <property type="term" value="F:metalloendopeptidase activity"/>
    <property type="evidence" value="ECO:0007669"/>
    <property type="project" value="InterPro"/>
</dbReference>
<organism evidence="5 6">
    <name type="scientific">Clostridium senegalense</name>
    <dbReference type="NCBI Taxonomy" id="1465809"/>
    <lineage>
        <taxon>Bacteria</taxon>
        <taxon>Bacillati</taxon>
        <taxon>Bacillota</taxon>
        <taxon>Clostridia</taxon>
        <taxon>Eubacteriales</taxon>
        <taxon>Clostridiaceae</taxon>
        <taxon>Clostridium</taxon>
    </lineage>
</organism>
<dbReference type="InterPro" id="IPR011765">
    <property type="entry name" value="Pept_M16_N"/>
</dbReference>
<evidence type="ECO:0000259" key="3">
    <source>
        <dbReference type="Pfam" id="PF00675"/>
    </source>
</evidence>
<dbReference type="PANTHER" id="PTHR11851">
    <property type="entry name" value="METALLOPROTEASE"/>
    <property type="match status" value="1"/>
</dbReference>
<dbReference type="Proteomes" id="UP000481872">
    <property type="component" value="Unassembled WGS sequence"/>
</dbReference>
<evidence type="ECO:0000256" key="2">
    <source>
        <dbReference type="RuleBase" id="RU004447"/>
    </source>
</evidence>
<dbReference type="InterPro" id="IPR050361">
    <property type="entry name" value="MPP/UQCRC_Complex"/>
</dbReference>
<dbReference type="GO" id="GO:0046872">
    <property type="term" value="F:metal ion binding"/>
    <property type="evidence" value="ECO:0007669"/>
    <property type="project" value="InterPro"/>
</dbReference>
<evidence type="ECO:0000313" key="5">
    <source>
        <dbReference type="EMBL" id="NEU05406.1"/>
    </source>
</evidence>
<comment type="similarity">
    <text evidence="1 2">Belongs to the peptidase M16 family.</text>
</comment>
<gene>
    <name evidence="5" type="ORF">G3M99_11175</name>
</gene>
<dbReference type="InterPro" id="IPR007863">
    <property type="entry name" value="Peptidase_M16_C"/>
</dbReference>
<dbReference type="GO" id="GO:0006508">
    <property type="term" value="P:proteolysis"/>
    <property type="evidence" value="ECO:0007669"/>
    <property type="project" value="InterPro"/>
</dbReference>
<reference evidence="5 6" key="1">
    <citation type="submission" date="2020-02" db="EMBL/GenBank/DDBJ databases">
        <title>Genome assembly of a novel Clostridium senegalense strain.</title>
        <authorList>
            <person name="Gupta T.B."/>
            <person name="Jauregui R."/>
            <person name="Maclean P."/>
            <person name="Nawarathana A."/>
            <person name="Brightwell G."/>
        </authorList>
    </citation>
    <scope>NUCLEOTIDE SEQUENCE [LARGE SCALE GENOMIC DNA]</scope>
    <source>
        <strain evidence="5 6">AGRFS4</strain>
    </source>
</reference>
<sequence>MFDTCDIILENGIRLITIKKETQLASVHVGFNIGALYEVNDKKGIAHFVEHMLFKGTKNRDNEALNYELECLGGEYNAYTDYKCTVYSTTTLNEELNKSLDLLADLTTNSIFPRKQLEKERGVIISEVKSGKDDLEELSFNRINNMAFLKSPLKCDVIGKENHINAMTKEDLIEFYNKYYVPNNCYISIVSNYDHDYIRTLINNYFGDWESKEVNKPIVEFEKNICKKEITYKKEIEQSTVLYLYSFNNLTKEEELALRVLNHKFGESSNSILFRELREDRGLAYDVYTTLDLSEGLKTLYIYTSIAEENVEETLETIDKCIKDITEEKIVFDDETIEIMKKVFKTAVASTLEDVTDLGNYALHQSMEGEPIYEFIEEMEKLSDVTKEDLYKVARKVLKNPTIHILLRDK</sequence>
<dbReference type="EMBL" id="JAAGPU010000020">
    <property type="protein sequence ID" value="NEU05406.1"/>
    <property type="molecule type" value="Genomic_DNA"/>
</dbReference>
<proteinExistence type="inferred from homology"/>
<dbReference type="InterPro" id="IPR001431">
    <property type="entry name" value="Pept_M16_Zn_BS"/>
</dbReference>
<evidence type="ECO:0000259" key="4">
    <source>
        <dbReference type="Pfam" id="PF05193"/>
    </source>
</evidence>
<dbReference type="Pfam" id="PF00675">
    <property type="entry name" value="Peptidase_M16"/>
    <property type="match status" value="1"/>
</dbReference>